<sequence length="490" mass="53165">MDRRRGVVSQSRSHLRWQRRSHLSRIVPHYGQPCSPQGYGPPHPPNPNSARGMDCVPLHSVGRSAAWNVGAYRPEQRGNRDSGRQHGFSCRSDGARWSAVSGNRRSRCGRSNLMRILHVATLVTPDGAYGGPIRVAFNQADGLSMRGHTVTIAAGTRGFEPQRRPQSEQYDIRLFPAVSVPGTGFASTTAPRMIPWLRKTISNYDVVHVHLARDLVTLPAALLALRSNVPLVVQTHGMIDVSDRMLAKPVDYYVRRVLRASSRVLCLTPAEISALEQIAGSAENMQLITNGVPPADFAPVPERQEVLFLARLHKRKRPVEFVAMAARLLDRGADARFALVGPDEGEGQAVREAIAASGHPESIVWEGPLAFGQTLERMAKCSVYVLPSVGEIIPMSVLEAMSIGRPVVITESNGLADMIRSTGSGIVVQTTLDSLAAGVETLLRSPGEAHRMATNGFSTVDQNFSIAAVASVLDEAYVHSFGASADEFAR</sequence>
<evidence type="ECO:0000313" key="7">
    <source>
        <dbReference type="EMBL" id="SDN35234.1"/>
    </source>
</evidence>
<reference evidence="7 8" key="1">
    <citation type="submission" date="2016-10" db="EMBL/GenBank/DDBJ databases">
        <authorList>
            <person name="Varghese N."/>
            <person name="Submissions S."/>
        </authorList>
    </citation>
    <scope>NUCLEOTIDE SEQUENCE [LARGE SCALE GENOMIC DNA]</scope>
    <source>
        <strain evidence="7 8">CGMCC 1.11215</strain>
    </source>
</reference>
<evidence type="ECO:0000256" key="1">
    <source>
        <dbReference type="ARBA" id="ARBA00021292"/>
    </source>
</evidence>
<feature type="domain" description="Glycosyltransferase subfamily 4-like N-terminal" evidence="6">
    <location>
        <begin position="129"/>
        <end position="294"/>
    </location>
</feature>
<name>A0A5E9FXF4_9MICO</name>
<organism evidence="7 8">
    <name type="scientific">Cryobacterium flavum</name>
    <dbReference type="NCBI Taxonomy" id="1424659"/>
    <lineage>
        <taxon>Bacteria</taxon>
        <taxon>Bacillati</taxon>
        <taxon>Actinomycetota</taxon>
        <taxon>Actinomycetes</taxon>
        <taxon>Micrococcales</taxon>
        <taxon>Microbacteriaceae</taxon>
        <taxon>Cryobacterium</taxon>
    </lineage>
</organism>
<dbReference type="Pfam" id="PF13439">
    <property type="entry name" value="Glyco_transf_4"/>
    <property type="match status" value="1"/>
</dbReference>
<feature type="compositionally biased region" description="Basic and acidic residues" evidence="4">
    <location>
        <begin position="74"/>
        <end position="84"/>
    </location>
</feature>
<dbReference type="STRING" id="1424659.SAMN05216368_10514"/>
<dbReference type="InterPro" id="IPR050194">
    <property type="entry name" value="Glycosyltransferase_grp1"/>
</dbReference>
<dbReference type="AlphaFoldDB" id="A0A5E9FXF4"/>
<dbReference type="Proteomes" id="UP000199639">
    <property type="component" value="Unassembled WGS sequence"/>
</dbReference>
<dbReference type="EMBL" id="FNIB01000005">
    <property type="protein sequence ID" value="SDN35234.1"/>
    <property type="molecule type" value="Genomic_DNA"/>
</dbReference>
<dbReference type="GO" id="GO:1901137">
    <property type="term" value="P:carbohydrate derivative biosynthetic process"/>
    <property type="evidence" value="ECO:0007669"/>
    <property type="project" value="UniProtKB-ARBA"/>
</dbReference>
<feature type="region of interest" description="Disordered" evidence="4">
    <location>
        <begin position="72"/>
        <end position="95"/>
    </location>
</feature>
<dbReference type="RefSeq" id="WP_338069421.1">
    <property type="nucleotide sequence ID" value="NZ_SOFD01000025.1"/>
</dbReference>
<dbReference type="SUPFAM" id="SSF53756">
    <property type="entry name" value="UDP-Glycosyltransferase/glycogen phosphorylase"/>
    <property type="match status" value="1"/>
</dbReference>
<feature type="domain" description="Glycosyl transferase family 1" evidence="5">
    <location>
        <begin position="302"/>
        <end position="456"/>
    </location>
</feature>
<dbReference type="PANTHER" id="PTHR45947:SF3">
    <property type="entry name" value="SULFOQUINOVOSYL TRANSFERASE SQD2"/>
    <property type="match status" value="1"/>
</dbReference>
<evidence type="ECO:0000259" key="5">
    <source>
        <dbReference type="Pfam" id="PF00534"/>
    </source>
</evidence>
<proteinExistence type="predicted"/>
<keyword evidence="3 7" id="KW-0808">Transferase</keyword>
<evidence type="ECO:0000313" key="8">
    <source>
        <dbReference type="Proteomes" id="UP000199639"/>
    </source>
</evidence>
<keyword evidence="2" id="KW-0328">Glycosyltransferase</keyword>
<dbReference type="InterPro" id="IPR028098">
    <property type="entry name" value="Glyco_trans_4-like_N"/>
</dbReference>
<dbReference type="GO" id="GO:0016757">
    <property type="term" value="F:glycosyltransferase activity"/>
    <property type="evidence" value="ECO:0007669"/>
    <property type="project" value="UniProtKB-KW"/>
</dbReference>
<evidence type="ECO:0000256" key="4">
    <source>
        <dbReference type="SAM" id="MobiDB-lite"/>
    </source>
</evidence>
<accession>A0A5E9FXF4</accession>
<evidence type="ECO:0000256" key="2">
    <source>
        <dbReference type="ARBA" id="ARBA00022676"/>
    </source>
</evidence>
<dbReference type="InterPro" id="IPR001296">
    <property type="entry name" value="Glyco_trans_1"/>
</dbReference>
<gene>
    <name evidence="7" type="ORF">SAMN05216368_10514</name>
</gene>
<protein>
    <recommendedName>
        <fullName evidence="1">D-inositol 3-phosphate glycosyltransferase</fullName>
    </recommendedName>
</protein>
<evidence type="ECO:0000259" key="6">
    <source>
        <dbReference type="Pfam" id="PF13439"/>
    </source>
</evidence>
<dbReference type="PANTHER" id="PTHR45947">
    <property type="entry name" value="SULFOQUINOVOSYL TRANSFERASE SQD2"/>
    <property type="match status" value="1"/>
</dbReference>
<evidence type="ECO:0000256" key="3">
    <source>
        <dbReference type="ARBA" id="ARBA00022679"/>
    </source>
</evidence>
<dbReference type="Pfam" id="PF00534">
    <property type="entry name" value="Glycos_transf_1"/>
    <property type="match status" value="1"/>
</dbReference>
<dbReference type="Gene3D" id="3.40.50.2000">
    <property type="entry name" value="Glycogen Phosphorylase B"/>
    <property type="match status" value="2"/>
</dbReference>